<sequence length="159" mass="19110">MIQRTLIKRYEFCLIDDKLPLFTCEEITEIQITTHEINKVRNWKEIETIFQNDQNREKQVKQKMMNVWNGGIGQLICNVMLEKLGKQIAFKRNYDLAKYDYDRSKVHCIFMLDNSGVMGVKHRLMQRMELQHIQKKLKRIQMQKQVLSFSILMQQIVKS</sequence>
<dbReference type="Proteomes" id="UP000692954">
    <property type="component" value="Unassembled WGS sequence"/>
</dbReference>
<comment type="caution">
    <text evidence="1">The sequence shown here is derived from an EMBL/GenBank/DDBJ whole genome shotgun (WGS) entry which is preliminary data.</text>
</comment>
<reference evidence="1" key="1">
    <citation type="submission" date="2021-01" db="EMBL/GenBank/DDBJ databases">
        <authorList>
            <consortium name="Genoscope - CEA"/>
            <person name="William W."/>
        </authorList>
    </citation>
    <scope>NUCLEOTIDE SEQUENCE</scope>
</reference>
<gene>
    <name evidence="1" type="ORF">PSON_ATCC_30995.1.T1200002</name>
</gene>
<dbReference type="AlphaFoldDB" id="A0A8S1QUP3"/>
<organism evidence="1 2">
    <name type="scientific">Paramecium sonneborni</name>
    <dbReference type="NCBI Taxonomy" id="65129"/>
    <lineage>
        <taxon>Eukaryota</taxon>
        <taxon>Sar</taxon>
        <taxon>Alveolata</taxon>
        <taxon>Ciliophora</taxon>
        <taxon>Intramacronucleata</taxon>
        <taxon>Oligohymenophorea</taxon>
        <taxon>Peniculida</taxon>
        <taxon>Parameciidae</taxon>
        <taxon>Paramecium</taxon>
    </lineage>
</organism>
<keyword evidence="2" id="KW-1185">Reference proteome</keyword>
<evidence type="ECO:0000313" key="2">
    <source>
        <dbReference type="Proteomes" id="UP000692954"/>
    </source>
</evidence>
<dbReference type="EMBL" id="CAJJDN010000120">
    <property type="protein sequence ID" value="CAD8119123.1"/>
    <property type="molecule type" value="Genomic_DNA"/>
</dbReference>
<proteinExistence type="predicted"/>
<evidence type="ECO:0000313" key="1">
    <source>
        <dbReference type="EMBL" id="CAD8119123.1"/>
    </source>
</evidence>
<protein>
    <submittedName>
        <fullName evidence="1">Uncharacterized protein</fullName>
    </submittedName>
</protein>
<accession>A0A8S1QUP3</accession>
<name>A0A8S1QUP3_9CILI</name>